<evidence type="ECO:0000256" key="1">
    <source>
        <dbReference type="SAM" id="Phobius"/>
    </source>
</evidence>
<sequence>MKLRTVVIALSATGAFAQLPGEVTNSAVASVLSVLATAIPPESISQALQNPDSFASALSSELLVGSTPGWFQSLPADVKSILPQLYPAQAAATTTDVSSTPSASASATVFSSRASISASSSGSLNSTAITSVNSPTLSATGGKSSAASTSAVSTGGASYPTAVVGAGIAGAIGFLGMLAM</sequence>
<feature type="chain" id="PRO_5010998755" evidence="2">
    <location>
        <begin position="18"/>
        <end position="180"/>
    </location>
</feature>
<keyword evidence="1" id="KW-1133">Transmembrane helix</keyword>
<organism evidence="3 4">
    <name type="scientific">Clohesyomyces aquaticus</name>
    <dbReference type="NCBI Taxonomy" id="1231657"/>
    <lineage>
        <taxon>Eukaryota</taxon>
        <taxon>Fungi</taxon>
        <taxon>Dikarya</taxon>
        <taxon>Ascomycota</taxon>
        <taxon>Pezizomycotina</taxon>
        <taxon>Dothideomycetes</taxon>
        <taxon>Pleosporomycetidae</taxon>
        <taxon>Pleosporales</taxon>
        <taxon>Lindgomycetaceae</taxon>
        <taxon>Clohesyomyces</taxon>
    </lineage>
</organism>
<dbReference type="Proteomes" id="UP000193144">
    <property type="component" value="Unassembled WGS sequence"/>
</dbReference>
<evidence type="ECO:0000256" key="2">
    <source>
        <dbReference type="SAM" id="SignalP"/>
    </source>
</evidence>
<comment type="caution">
    <text evidence="3">The sequence shown here is derived from an EMBL/GenBank/DDBJ whole genome shotgun (WGS) entry which is preliminary data.</text>
</comment>
<name>A0A1Y1ZVB0_9PLEO</name>
<keyword evidence="4" id="KW-1185">Reference proteome</keyword>
<keyword evidence="1" id="KW-0472">Membrane</keyword>
<dbReference type="EMBL" id="MCFA01000039">
    <property type="protein sequence ID" value="ORY13715.1"/>
    <property type="molecule type" value="Genomic_DNA"/>
</dbReference>
<evidence type="ECO:0000313" key="3">
    <source>
        <dbReference type="EMBL" id="ORY13715.1"/>
    </source>
</evidence>
<protein>
    <submittedName>
        <fullName evidence="3">Uncharacterized protein</fullName>
    </submittedName>
</protein>
<dbReference type="AlphaFoldDB" id="A0A1Y1ZVB0"/>
<evidence type="ECO:0000313" key="4">
    <source>
        <dbReference type="Proteomes" id="UP000193144"/>
    </source>
</evidence>
<feature type="signal peptide" evidence="2">
    <location>
        <begin position="1"/>
        <end position="17"/>
    </location>
</feature>
<keyword evidence="1" id="KW-0812">Transmembrane</keyword>
<reference evidence="3 4" key="1">
    <citation type="submission" date="2016-07" db="EMBL/GenBank/DDBJ databases">
        <title>Pervasive Adenine N6-methylation of Active Genes in Fungi.</title>
        <authorList>
            <consortium name="DOE Joint Genome Institute"/>
            <person name="Mondo S.J."/>
            <person name="Dannebaum R.O."/>
            <person name="Kuo R.C."/>
            <person name="Labutti K."/>
            <person name="Haridas S."/>
            <person name="Kuo A."/>
            <person name="Salamov A."/>
            <person name="Ahrendt S.R."/>
            <person name="Lipzen A."/>
            <person name="Sullivan W."/>
            <person name="Andreopoulos W.B."/>
            <person name="Clum A."/>
            <person name="Lindquist E."/>
            <person name="Daum C."/>
            <person name="Ramamoorthy G.K."/>
            <person name="Gryganskyi A."/>
            <person name="Culley D."/>
            <person name="Magnuson J.K."/>
            <person name="James T.Y."/>
            <person name="O'Malley M.A."/>
            <person name="Stajich J.E."/>
            <person name="Spatafora J.W."/>
            <person name="Visel A."/>
            <person name="Grigoriev I.V."/>
        </authorList>
    </citation>
    <scope>NUCLEOTIDE SEQUENCE [LARGE SCALE GENOMIC DNA]</scope>
    <source>
        <strain evidence="3 4">CBS 115471</strain>
    </source>
</reference>
<proteinExistence type="predicted"/>
<accession>A0A1Y1ZVB0</accession>
<gene>
    <name evidence="3" type="ORF">BCR34DRAFT_586305</name>
</gene>
<feature type="transmembrane region" description="Helical" evidence="1">
    <location>
        <begin position="159"/>
        <end position="179"/>
    </location>
</feature>
<dbReference type="OrthoDB" id="5419608at2759"/>
<keyword evidence="2" id="KW-0732">Signal</keyword>